<evidence type="ECO:0000313" key="2">
    <source>
        <dbReference type="EMBL" id="MBD8499195.1"/>
    </source>
</evidence>
<accession>A0ABR9AYG8</accession>
<comment type="caution">
    <text evidence="2">The sequence shown here is derived from an EMBL/GenBank/DDBJ whole genome shotgun (WGS) entry which is preliminary data.</text>
</comment>
<dbReference type="RefSeq" id="WP_192025544.1">
    <property type="nucleotide sequence ID" value="NZ_JACYTN010000009.1"/>
</dbReference>
<evidence type="ECO:0000313" key="3">
    <source>
        <dbReference type="Proteomes" id="UP000634529"/>
    </source>
</evidence>
<dbReference type="Proteomes" id="UP000634529">
    <property type="component" value="Unassembled WGS sequence"/>
</dbReference>
<proteinExistence type="predicted"/>
<evidence type="ECO:0000256" key="1">
    <source>
        <dbReference type="SAM" id="MobiDB-lite"/>
    </source>
</evidence>
<organism evidence="2 3">
    <name type="scientific">Paenibacillus arenosi</name>
    <dbReference type="NCBI Taxonomy" id="2774142"/>
    <lineage>
        <taxon>Bacteria</taxon>
        <taxon>Bacillati</taxon>
        <taxon>Bacillota</taxon>
        <taxon>Bacilli</taxon>
        <taxon>Bacillales</taxon>
        <taxon>Paenibacillaceae</taxon>
        <taxon>Paenibacillus</taxon>
    </lineage>
</organism>
<feature type="compositionally biased region" description="Polar residues" evidence="1">
    <location>
        <begin position="68"/>
        <end position="84"/>
    </location>
</feature>
<feature type="region of interest" description="Disordered" evidence="1">
    <location>
        <begin position="62"/>
        <end position="107"/>
    </location>
</feature>
<dbReference type="EMBL" id="JACYTN010000009">
    <property type="protein sequence ID" value="MBD8499195.1"/>
    <property type="molecule type" value="Genomic_DNA"/>
</dbReference>
<keyword evidence="3" id="KW-1185">Reference proteome</keyword>
<name>A0ABR9AYG8_9BACL</name>
<sequence length="107" mass="11951">MKRDDAILLVDHLYAIHEAFKESYLPRMPSNAQVHFRTMKKEALLGARSLLDAVIDNLGSADEGKDAYTQQTKANQSSQRNQCNRGKASQEGGYYQRSSSASIEITD</sequence>
<gene>
    <name evidence="2" type="ORF">IFO66_12930</name>
</gene>
<protein>
    <submittedName>
        <fullName evidence="2">Uncharacterized protein</fullName>
    </submittedName>
</protein>
<feature type="compositionally biased region" description="Polar residues" evidence="1">
    <location>
        <begin position="96"/>
        <end position="107"/>
    </location>
</feature>
<reference evidence="2 3" key="1">
    <citation type="submission" date="2020-09" db="EMBL/GenBank/DDBJ databases">
        <title>Paenibacillus sp. CAU 1523 isolated from sand of Haeundae Beach.</title>
        <authorList>
            <person name="Kim W."/>
        </authorList>
    </citation>
    <scope>NUCLEOTIDE SEQUENCE [LARGE SCALE GENOMIC DNA]</scope>
    <source>
        <strain evidence="2 3">CAU 1523</strain>
    </source>
</reference>